<dbReference type="PROSITE" id="PS50268">
    <property type="entry name" value="CADHERIN_2"/>
    <property type="match status" value="1"/>
</dbReference>
<dbReference type="GO" id="GO:0007156">
    <property type="term" value="P:homophilic cell adhesion via plasma membrane adhesion molecules"/>
    <property type="evidence" value="ECO:0007669"/>
    <property type="project" value="InterPro"/>
</dbReference>
<evidence type="ECO:0000313" key="3">
    <source>
        <dbReference type="EMBL" id="TQV75215.1"/>
    </source>
</evidence>
<organism evidence="3 4">
    <name type="scientific">Aliikangiella marina</name>
    <dbReference type="NCBI Taxonomy" id="1712262"/>
    <lineage>
        <taxon>Bacteria</taxon>
        <taxon>Pseudomonadati</taxon>
        <taxon>Pseudomonadota</taxon>
        <taxon>Gammaproteobacteria</taxon>
        <taxon>Oceanospirillales</taxon>
        <taxon>Pleioneaceae</taxon>
        <taxon>Aliikangiella</taxon>
    </lineage>
</organism>
<dbReference type="SMART" id="SM00112">
    <property type="entry name" value="CA"/>
    <property type="match status" value="1"/>
</dbReference>
<dbReference type="SUPFAM" id="SSF49313">
    <property type="entry name" value="Cadherin-like"/>
    <property type="match status" value="1"/>
</dbReference>
<comment type="caution">
    <text evidence="3">The sequence shown here is derived from an EMBL/GenBank/DDBJ whole genome shotgun (WGS) entry which is preliminary data.</text>
</comment>
<dbReference type="CDD" id="cd11304">
    <property type="entry name" value="Cadherin_repeat"/>
    <property type="match status" value="1"/>
</dbReference>
<sequence length="574" mass="62284">MRIAMTKLPFALAASSLILLSACGGGSSSGNGNGGTTNQAPTGITVSANTVSENEAGATVGTISATDPNGDAITFTTTSDLFEISGTTLKLIDSVALNFEKTPSQSVSITATDSGGLSTTSNVTINVNDVLDTYTFADADGNSTVAYSGQTARMALIYELNQYIGSELQTDLESGALTTRQAVIDKLNSFYEISAEDYDLIADTFAVDFIETLEQTTLRELSSSQKDLLGKIAGSDEVGQHKDWNNGDFEGWGTVGSTTPHGLVQIYFGMLGDHAQEWIDGNTRMDFNNNEITQIYLTTDGRDLKQLIQKFLLGAVAFSQGADDYLDNDTDDKGLRSTNIAGSSVYTALEHQWDEGFGYFGAARDYLEYTDDEIAAKDGREEYRSGRHDSNGDGFFDLMSEVNLGNSTNAAKRDRGTSALTNPTDFTSAAFNAFLNGRKIINDNIGSELTTEQMNALVAERDIVLEYWEKSISATVVHYINDTLADLDALGTNDFNYADLAKHWSEMKGFALNLQFNRLSPLSDANYTQLHNLMQDAPVVSPQQDLDQYKADLLTARGILQTAYGFEAEHVENW</sequence>
<evidence type="ECO:0000313" key="4">
    <source>
        <dbReference type="Proteomes" id="UP000317839"/>
    </source>
</evidence>
<dbReference type="OrthoDB" id="5498726at2"/>
<protein>
    <submittedName>
        <fullName evidence="3">DUF4856 domain-containing protein</fullName>
    </submittedName>
</protein>
<name>A0A545TDC3_9GAMM</name>
<feature type="domain" description="Cadherin" evidence="2">
    <location>
        <begin position="50"/>
        <end position="136"/>
    </location>
</feature>
<gene>
    <name evidence="3" type="ORF">FLL45_09775</name>
</gene>
<keyword evidence="1" id="KW-0732">Signal</keyword>
<proteinExistence type="predicted"/>
<dbReference type="InterPro" id="IPR032331">
    <property type="entry name" value="DUF4856"/>
</dbReference>
<feature type="signal peptide" evidence="1">
    <location>
        <begin position="1"/>
        <end position="21"/>
    </location>
</feature>
<dbReference type="Proteomes" id="UP000317839">
    <property type="component" value="Unassembled WGS sequence"/>
</dbReference>
<dbReference type="Pfam" id="PF16148">
    <property type="entry name" value="DUF4856"/>
    <property type="match status" value="1"/>
</dbReference>
<dbReference type="EMBL" id="VIKR01000002">
    <property type="protein sequence ID" value="TQV75215.1"/>
    <property type="molecule type" value="Genomic_DNA"/>
</dbReference>
<reference evidence="3 4" key="1">
    <citation type="submission" date="2019-06" db="EMBL/GenBank/DDBJ databases">
        <title>Draft genome of Aliikangiella marina GYP-15.</title>
        <authorList>
            <person name="Wang G."/>
        </authorList>
    </citation>
    <scope>NUCLEOTIDE SEQUENCE [LARGE SCALE GENOMIC DNA]</scope>
    <source>
        <strain evidence="3 4">GYP-15</strain>
    </source>
</reference>
<feature type="chain" id="PRO_5022070428" evidence="1">
    <location>
        <begin position="22"/>
        <end position="574"/>
    </location>
</feature>
<keyword evidence="4" id="KW-1185">Reference proteome</keyword>
<dbReference type="InterPro" id="IPR015919">
    <property type="entry name" value="Cadherin-like_sf"/>
</dbReference>
<evidence type="ECO:0000259" key="2">
    <source>
        <dbReference type="PROSITE" id="PS50268"/>
    </source>
</evidence>
<dbReference type="GO" id="GO:0016020">
    <property type="term" value="C:membrane"/>
    <property type="evidence" value="ECO:0007669"/>
    <property type="project" value="InterPro"/>
</dbReference>
<dbReference type="PROSITE" id="PS51257">
    <property type="entry name" value="PROKAR_LIPOPROTEIN"/>
    <property type="match status" value="1"/>
</dbReference>
<evidence type="ECO:0000256" key="1">
    <source>
        <dbReference type="SAM" id="SignalP"/>
    </source>
</evidence>
<dbReference type="InterPro" id="IPR002126">
    <property type="entry name" value="Cadherin-like_dom"/>
</dbReference>
<dbReference type="AlphaFoldDB" id="A0A545TDC3"/>
<dbReference type="GO" id="GO:0005509">
    <property type="term" value="F:calcium ion binding"/>
    <property type="evidence" value="ECO:0007669"/>
    <property type="project" value="InterPro"/>
</dbReference>
<accession>A0A545TDC3</accession>
<dbReference type="Gene3D" id="2.60.40.60">
    <property type="entry name" value="Cadherins"/>
    <property type="match status" value="1"/>
</dbReference>